<evidence type="ECO:0000313" key="2">
    <source>
        <dbReference type="EMBL" id="KAG7176990.1"/>
    </source>
</evidence>
<dbReference type="AlphaFoldDB" id="A0A8J5NAI8"/>
<gene>
    <name evidence="2" type="ORF">Hamer_G000207</name>
</gene>
<name>A0A8J5NAI8_HOMAM</name>
<feature type="chain" id="PRO_5035274348" evidence="1">
    <location>
        <begin position="23"/>
        <end position="154"/>
    </location>
</feature>
<proteinExistence type="predicted"/>
<dbReference type="Proteomes" id="UP000747542">
    <property type="component" value="Unassembled WGS sequence"/>
</dbReference>
<accession>A0A8J5NAI8</accession>
<reference evidence="2" key="1">
    <citation type="journal article" date="2021" name="Sci. Adv.">
        <title>The American lobster genome reveals insights on longevity, neural, and immune adaptations.</title>
        <authorList>
            <person name="Polinski J.M."/>
            <person name="Zimin A.V."/>
            <person name="Clark K.F."/>
            <person name="Kohn A.B."/>
            <person name="Sadowski N."/>
            <person name="Timp W."/>
            <person name="Ptitsyn A."/>
            <person name="Khanna P."/>
            <person name="Romanova D.Y."/>
            <person name="Williams P."/>
            <person name="Greenwood S.J."/>
            <person name="Moroz L.L."/>
            <person name="Walt D.R."/>
            <person name="Bodnar A.G."/>
        </authorList>
    </citation>
    <scope>NUCLEOTIDE SEQUENCE</scope>
    <source>
        <strain evidence="2">GMGI-L3</strain>
    </source>
</reference>
<keyword evidence="3" id="KW-1185">Reference proteome</keyword>
<dbReference type="EMBL" id="JAHLQT010002534">
    <property type="protein sequence ID" value="KAG7176990.1"/>
    <property type="molecule type" value="Genomic_DNA"/>
</dbReference>
<comment type="caution">
    <text evidence="2">The sequence shown here is derived from an EMBL/GenBank/DDBJ whole genome shotgun (WGS) entry which is preliminary data.</text>
</comment>
<feature type="signal peptide" evidence="1">
    <location>
        <begin position="1"/>
        <end position="22"/>
    </location>
</feature>
<organism evidence="2 3">
    <name type="scientific">Homarus americanus</name>
    <name type="common">American lobster</name>
    <dbReference type="NCBI Taxonomy" id="6706"/>
    <lineage>
        <taxon>Eukaryota</taxon>
        <taxon>Metazoa</taxon>
        <taxon>Ecdysozoa</taxon>
        <taxon>Arthropoda</taxon>
        <taxon>Crustacea</taxon>
        <taxon>Multicrustacea</taxon>
        <taxon>Malacostraca</taxon>
        <taxon>Eumalacostraca</taxon>
        <taxon>Eucarida</taxon>
        <taxon>Decapoda</taxon>
        <taxon>Pleocyemata</taxon>
        <taxon>Astacidea</taxon>
        <taxon>Nephropoidea</taxon>
        <taxon>Nephropidae</taxon>
        <taxon>Homarus</taxon>
    </lineage>
</organism>
<sequence>MSQTLTGVVLVWLLCTAPTITAGSLAGVLSGQLKVDPAVWMAASSVDELTETTLQGHTVFVYHALGNLSTVGLSSNKGDLACLTTSIQRKTSQLSVFSQREWNHVFWSPITENDRPERRPSNLIIFGIADFICHQQRSATQKALKVATSGPPNF</sequence>
<protein>
    <submittedName>
        <fullName evidence="2">Uncharacterized protein</fullName>
    </submittedName>
</protein>
<evidence type="ECO:0000313" key="3">
    <source>
        <dbReference type="Proteomes" id="UP000747542"/>
    </source>
</evidence>
<evidence type="ECO:0000256" key="1">
    <source>
        <dbReference type="SAM" id="SignalP"/>
    </source>
</evidence>
<keyword evidence="1" id="KW-0732">Signal</keyword>